<comment type="similarity">
    <text evidence="1">Belongs to the LytR/CpsA/Psr (LCP) family.</text>
</comment>
<comment type="caution">
    <text evidence="5">The sequence shown here is derived from an EMBL/GenBank/DDBJ whole genome shotgun (WGS) entry which is preliminary data.</text>
</comment>
<sequence length="500" mass="52751">MPTEPDPEARRRDDAYTVDTRRGLRRPRGTSSRGTSPRPAAAPRERAPRPDAGDDRTSAATGRSSRPQRSERPQPSERPQRAGRPAASARRPAAAPDSNDAYTVDTRPRAGTGEGTRTAVRPTRTMPAVGVAAGDEGRPARAGRPASGGPGGPGRDDGEARPGDGDGRPKRRLRRGRLVLVSVVLLLVAWLVFLVAVPVAAWNSVARVDNIPDGSRPTDTSGYNYLLVGSDSRQGLTSEQKKELTTGSAEGQRTDTIMLVHVSESGGKPVMVSLPRDSYVPIPGRRSNKINAAYSFGGAKLLTETVENVTGIHIDGYVEIGLGGFASIVDAVGGVDLCVPRDMQDSKAGIDLKKGCQTLGGPDALGYVRSRYEDPLGDIGRAARQRQFLGALMKQAATPATVLLPWRYKSLADSAAGGLTVGEGTGLMDAIRVLQAMRAVSGDNGLSLSVPIASMSYPTNNGVAVKWDTERAKALFTALKDDQPLDKAPPGTTVKEVGNS</sequence>
<proteinExistence type="inferred from homology"/>
<gene>
    <name evidence="5" type="ORF">FHW14_000574</name>
</gene>
<feature type="domain" description="Cell envelope-related transcriptional attenuator" evidence="4">
    <location>
        <begin position="253"/>
        <end position="397"/>
    </location>
</feature>
<feature type="compositionally biased region" description="Basic and acidic residues" evidence="2">
    <location>
        <begin position="68"/>
        <end position="80"/>
    </location>
</feature>
<protein>
    <submittedName>
        <fullName evidence="5">LCP family protein required for cell wall assembly</fullName>
    </submittedName>
</protein>
<dbReference type="Proteomes" id="UP000590811">
    <property type="component" value="Unassembled WGS sequence"/>
</dbReference>
<evidence type="ECO:0000259" key="4">
    <source>
        <dbReference type="Pfam" id="PF03816"/>
    </source>
</evidence>
<feature type="compositionally biased region" description="Basic and acidic residues" evidence="2">
    <location>
        <begin position="7"/>
        <end position="22"/>
    </location>
</feature>
<dbReference type="AlphaFoldDB" id="A0A839PRJ7"/>
<reference evidence="5 6" key="1">
    <citation type="submission" date="2020-08" db="EMBL/GenBank/DDBJ databases">
        <title>Genomic Encyclopedia of Type Strains, Phase IV (KMG-V): Genome sequencing to study the core and pangenomes of soil and plant-associated prokaryotes.</title>
        <authorList>
            <person name="Whitman W."/>
        </authorList>
    </citation>
    <scope>NUCLEOTIDE SEQUENCE [LARGE SCALE GENOMIC DNA]</scope>
    <source>
        <strain evidence="5 6">B3ACCR2</strain>
    </source>
</reference>
<dbReference type="EMBL" id="JACHVT010000001">
    <property type="protein sequence ID" value="MBB2985434.1"/>
    <property type="molecule type" value="Genomic_DNA"/>
</dbReference>
<feature type="compositionally biased region" description="Basic and acidic residues" evidence="2">
    <location>
        <begin position="43"/>
        <end position="57"/>
    </location>
</feature>
<organism evidence="5 6">
    <name type="scientific">Terracoccus luteus</name>
    <dbReference type="NCBI Taxonomy" id="53356"/>
    <lineage>
        <taxon>Bacteria</taxon>
        <taxon>Bacillati</taxon>
        <taxon>Actinomycetota</taxon>
        <taxon>Actinomycetes</taxon>
        <taxon>Micrococcales</taxon>
        <taxon>Intrasporangiaceae</taxon>
        <taxon>Terracoccus</taxon>
    </lineage>
</organism>
<name>A0A839PRJ7_9MICO</name>
<feature type="compositionally biased region" description="Basic and acidic residues" evidence="2">
    <location>
        <begin position="154"/>
        <end position="168"/>
    </location>
</feature>
<evidence type="ECO:0000256" key="3">
    <source>
        <dbReference type="SAM" id="Phobius"/>
    </source>
</evidence>
<feature type="compositionally biased region" description="Low complexity" evidence="2">
    <location>
        <begin position="82"/>
        <end position="96"/>
    </location>
</feature>
<dbReference type="RefSeq" id="WP_253354024.1">
    <property type="nucleotide sequence ID" value="NZ_JACHVT010000001.1"/>
</dbReference>
<feature type="compositionally biased region" description="Low complexity" evidence="2">
    <location>
        <begin position="29"/>
        <end position="42"/>
    </location>
</feature>
<feature type="transmembrane region" description="Helical" evidence="3">
    <location>
        <begin position="178"/>
        <end position="202"/>
    </location>
</feature>
<dbReference type="NCBIfam" id="TIGR00350">
    <property type="entry name" value="lytR_cpsA_psr"/>
    <property type="match status" value="1"/>
</dbReference>
<feature type="region of interest" description="Disordered" evidence="2">
    <location>
        <begin position="481"/>
        <end position="500"/>
    </location>
</feature>
<keyword evidence="3" id="KW-0472">Membrane</keyword>
<evidence type="ECO:0000256" key="1">
    <source>
        <dbReference type="ARBA" id="ARBA00006068"/>
    </source>
</evidence>
<keyword evidence="3" id="KW-1133">Transmembrane helix</keyword>
<dbReference type="PANTHER" id="PTHR33392">
    <property type="entry name" value="POLYISOPRENYL-TEICHOIC ACID--PEPTIDOGLYCAN TEICHOIC ACID TRANSFERASE TAGU"/>
    <property type="match status" value="1"/>
</dbReference>
<evidence type="ECO:0000256" key="2">
    <source>
        <dbReference type="SAM" id="MobiDB-lite"/>
    </source>
</evidence>
<dbReference type="PANTHER" id="PTHR33392:SF6">
    <property type="entry name" value="POLYISOPRENYL-TEICHOIC ACID--PEPTIDOGLYCAN TEICHOIC ACID TRANSFERASE TAGU"/>
    <property type="match status" value="1"/>
</dbReference>
<dbReference type="InterPro" id="IPR004474">
    <property type="entry name" value="LytR_CpsA_psr"/>
</dbReference>
<accession>A0A839PRJ7</accession>
<keyword evidence="3" id="KW-0812">Transmembrane</keyword>
<dbReference type="InterPro" id="IPR050922">
    <property type="entry name" value="LytR/CpsA/Psr_CW_biosynth"/>
</dbReference>
<feature type="region of interest" description="Disordered" evidence="2">
    <location>
        <begin position="1"/>
        <end position="171"/>
    </location>
</feature>
<dbReference type="Pfam" id="PF03816">
    <property type="entry name" value="LytR_cpsA_psr"/>
    <property type="match status" value="1"/>
</dbReference>
<dbReference type="Gene3D" id="3.40.630.190">
    <property type="entry name" value="LCP protein"/>
    <property type="match status" value="1"/>
</dbReference>
<evidence type="ECO:0000313" key="5">
    <source>
        <dbReference type="EMBL" id="MBB2985434.1"/>
    </source>
</evidence>
<evidence type="ECO:0000313" key="6">
    <source>
        <dbReference type="Proteomes" id="UP000590811"/>
    </source>
</evidence>